<evidence type="ECO:0000313" key="2">
    <source>
        <dbReference type="EMBL" id="EAR07911.1"/>
    </source>
</evidence>
<evidence type="ECO:0000256" key="1">
    <source>
        <dbReference type="SAM" id="Coils"/>
    </source>
</evidence>
<dbReference type="HOGENOM" id="CLU_769195_0_0_6"/>
<comment type="caution">
    <text evidence="2">The sequence shown here is derived from an EMBL/GenBank/DDBJ whole genome shotgun (WGS) entry which is preliminary data.</text>
</comment>
<feature type="coiled-coil region" evidence="1">
    <location>
        <begin position="195"/>
        <end position="357"/>
    </location>
</feature>
<protein>
    <submittedName>
        <fullName evidence="2">Uncharacterized protein</fullName>
    </submittedName>
</protein>
<dbReference type="STRING" id="314283.MED297_15315"/>
<dbReference type="EMBL" id="AAOE01000029">
    <property type="protein sequence ID" value="EAR07911.1"/>
    <property type="molecule type" value="Genomic_DNA"/>
</dbReference>
<keyword evidence="3" id="KW-1185">Reference proteome</keyword>
<name>A4BIX8_9GAMM</name>
<dbReference type="AlphaFoldDB" id="A4BIX8"/>
<sequence length="360" mass="40842">MVWVGAGKASTPKNVEQFDRAFLIEGRLSQAEHLRDRFKDNPKVQVLAKVVNAQASEQSFYQLNIAEYSALHEPGELYELYPGIKVESAESQQSTSIDDLLSDIHEAIGESQSTLLLDTPDIAFALVQKLIETQWLDKLATVTVAVTPNSLYKGNEGGDIDGLLALAGWIPKQTDRDDPEWQYISYEPNPLAGQVKELKQALKKEFEEKETAQQSLQRLEAQLEEKSQSNAKLAKQEAELKHQLAQLQEKVKQQPAAEELEKLKQTQQAIAKERESLKAQIADVQASEKRAKEEKAAFEKHYVNHQQRMADLEKENRQLRDENEQTQKRQELLDAELKKAEAQIEIIKELLLKESSESDD</sequence>
<gene>
    <name evidence="2" type="ORF">MED297_15315</name>
</gene>
<accession>A4BIX8</accession>
<organism evidence="2 3">
    <name type="scientific">Reinekea blandensis MED297</name>
    <dbReference type="NCBI Taxonomy" id="314283"/>
    <lineage>
        <taxon>Bacteria</taxon>
        <taxon>Pseudomonadati</taxon>
        <taxon>Pseudomonadota</taxon>
        <taxon>Gammaproteobacteria</taxon>
        <taxon>Oceanospirillales</taxon>
        <taxon>Saccharospirillaceae</taxon>
        <taxon>Reinekea</taxon>
    </lineage>
</organism>
<proteinExistence type="predicted"/>
<dbReference type="Proteomes" id="UP000005953">
    <property type="component" value="Unassembled WGS sequence"/>
</dbReference>
<evidence type="ECO:0000313" key="3">
    <source>
        <dbReference type="Proteomes" id="UP000005953"/>
    </source>
</evidence>
<reference evidence="2 3" key="1">
    <citation type="submission" date="2006-02" db="EMBL/GenBank/DDBJ databases">
        <authorList>
            <person name="Pinhassi J."/>
            <person name="Pedros-Alio C."/>
            <person name="Ferriera S."/>
            <person name="Johnson J."/>
            <person name="Kravitz S."/>
            <person name="Halpern A."/>
            <person name="Remington K."/>
            <person name="Beeson K."/>
            <person name="Tran B."/>
            <person name="Rogers Y.-H."/>
            <person name="Friedman R."/>
            <person name="Venter J.C."/>
        </authorList>
    </citation>
    <scope>NUCLEOTIDE SEQUENCE [LARGE SCALE GENOMIC DNA]</scope>
    <source>
        <strain evidence="2 3">MED297</strain>
    </source>
</reference>
<keyword evidence="1" id="KW-0175">Coiled coil</keyword>